<gene>
    <name evidence="2" type="ORF">POCULU_LOCUS10199</name>
</gene>
<evidence type="ECO:0000313" key="2">
    <source>
        <dbReference type="EMBL" id="CAG8655876.1"/>
    </source>
</evidence>
<name>A0A9N9E2D6_9GLOM</name>
<dbReference type="GO" id="GO:0005634">
    <property type="term" value="C:nucleus"/>
    <property type="evidence" value="ECO:0007669"/>
    <property type="project" value="TreeGrafter"/>
</dbReference>
<dbReference type="PANTHER" id="PTHR11787:SF4">
    <property type="entry name" value="CHM, RAB ESCORT PROTEIN 1"/>
    <property type="match status" value="1"/>
</dbReference>
<dbReference type="InterPro" id="IPR018203">
    <property type="entry name" value="GDP_dissociation_inhibitor"/>
</dbReference>
<feature type="non-terminal residue" evidence="2">
    <location>
        <position position="307"/>
    </location>
</feature>
<evidence type="ECO:0000256" key="1">
    <source>
        <dbReference type="ARBA" id="ARBA00005593"/>
    </source>
</evidence>
<dbReference type="GO" id="GO:0005092">
    <property type="term" value="F:GDP-dissociation inhibitor activity"/>
    <property type="evidence" value="ECO:0007669"/>
    <property type="project" value="InterPro"/>
</dbReference>
<dbReference type="PRINTS" id="PR00891">
    <property type="entry name" value="RABGDIREP"/>
</dbReference>
<dbReference type="GO" id="GO:0016192">
    <property type="term" value="P:vesicle-mediated transport"/>
    <property type="evidence" value="ECO:0007669"/>
    <property type="project" value="TreeGrafter"/>
</dbReference>
<keyword evidence="3" id="KW-1185">Reference proteome</keyword>
<comment type="caution">
    <text evidence="2">The sequence shown here is derived from an EMBL/GenBank/DDBJ whole genome shotgun (WGS) entry which is preliminary data.</text>
</comment>
<dbReference type="Proteomes" id="UP000789572">
    <property type="component" value="Unassembled WGS sequence"/>
</dbReference>
<dbReference type="GO" id="GO:0005968">
    <property type="term" value="C:Rab-protein geranylgeranyltransferase complex"/>
    <property type="evidence" value="ECO:0007669"/>
    <property type="project" value="TreeGrafter"/>
</dbReference>
<dbReference type="Gene3D" id="3.50.50.60">
    <property type="entry name" value="FAD/NAD(P)-binding domain"/>
    <property type="match status" value="1"/>
</dbReference>
<dbReference type="SUPFAM" id="SSF51905">
    <property type="entry name" value="FAD/NAD(P)-binding domain"/>
    <property type="match status" value="1"/>
</dbReference>
<dbReference type="Gene3D" id="3.30.519.10">
    <property type="entry name" value="Guanine Nucleotide Dissociation Inhibitor, domain 2"/>
    <property type="match status" value="1"/>
</dbReference>
<proteinExistence type="inferred from homology"/>
<comment type="similarity">
    <text evidence="1">Belongs to the Rab GDI family.</text>
</comment>
<dbReference type="Pfam" id="PF00996">
    <property type="entry name" value="GDI"/>
    <property type="match status" value="2"/>
</dbReference>
<dbReference type="EMBL" id="CAJVPJ010004813">
    <property type="protein sequence ID" value="CAG8655876.1"/>
    <property type="molecule type" value="Genomic_DNA"/>
</dbReference>
<reference evidence="2" key="1">
    <citation type="submission" date="2021-06" db="EMBL/GenBank/DDBJ databases">
        <authorList>
            <person name="Kallberg Y."/>
            <person name="Tangrot J."/>
            <person name="Rosling A."/>
        </authorList>
    </citation>
    <scope>NUCLEOTIDE SEQUENCE</scope>
    <source>
        <strain evidence="2">IA702</strain>
    </source>
</reference>
<dbReference type="OrthoDB" id="9446342at2759"/>
<organism evidence="2 3">
    <name type="scientific">Paraglomus occultum</name>
    <dbReference type="NCBI Taxonomy" id="144539"/>
    <lineage>
        <taxon>Eukaryota</taxon>
        <taxon>Fungi</taxon>
        <taxon>Fungi incertae sedis</taxon>
        <taxon>Mucoromycota</taxon>
        <taxon>Glomeromycotina</taxon>
        <taxon>Glomeromycetes</taxon>
        <taxon>Paraglomerales</taxon>
        <taxon>Paraglomeraceae</taxon>
        <taxon>Paraglomus</taxon>
    </lineage>
</organism>
<protein>
    <submittedName>
        <fullName evidence="2">9013_t:CDS:1</fullName>
    </submittedName>
</protein>
<dbReference type="AlphaFoldDB" id="A0A9N9E2D6"/>
<dbReference type="GO" id="GO:0005829">
    <property type="term" value="C:cytosol"/>
    <property type="evidence" value="ECO:0007669"/>
    <property type="project" value="TreeGrafter"/>
</dbReference>
<accession>A0A9N9E2D6</accession>
<dbReference type="PANTHER" id="PTHR11787">
    <property type="entry name" value="RAB GDP-DISSOCIATION INHIBITOR"/>
    <property type="match status" value="1"/>
</dbReference>
<evidence type="ECO:0000313" key="3">
    <source>
        <dbReference type="Proteomes" id="UP000789572"/>
    </source>
</evidence>
<dbReference type="GO" id="GO:0007264">
    <property type="term" value="P:small GTPase-mediated signal transduction"/>
    <property type="evidence" value="ECO:0007669"/>
    <property type="project" value="InterPro"/>
</dbReference>
<dbReference type="InterPro" id="IPR036188">
    <property type="entry name" value="FAD/NAD-bd_sf"/>
</dbReference>
<sequence>MPDIEGLEKHYDVIVLGTGYTGSVLAAAFAQAGKSVLHMDENKCYGNLETAFQFEELLRWCKKIQDPVTTTGSLTTNGGFESPLTTLPCEFTKSRNAIYSAVEYKIYPRSSTEDPAMSASSSTSEQDYEFLARRLLKSTSATEVELVNTFKHDLSAAESEEDAVQAVLVRLHNIVDPYMYAPPAPEEEVASVTENLAKSKTLETFAELIKDSRKYSLELLPKLYYFKSDTIDLISQCKLDALTNIRDGVEFYPVKGIYMFSNNKDFVKVPVGRQEIFKETQQNLSMISKRRLSKLAEFAQTYTESSD</sequence>